<feature type="region of interest" description="Disordered" evidence="6">
    <location>
        <begin position="300"/>
        <end position="336"/>
    </location>
</feature>
<evidence type="ECO:0000259" key="7">
    <source>
        <dbReference type="SMART" id="SM00385"/>
    </source>
</evidence>
<dbReference type="Pfam" id="PF02984">
    <property type="entry name" value="Cyclin_C"/>
    <property type="match status" value="1"/>
</dbReference>
<evidence type="ECO:0008006" key="11">
    <source>
        <dbReference type="Google" id="ProtNLM"/>
    </source>
</evidence>
<evidence type="ECO:0000256" key="2">
    <source>
        <dbReference type="ARBA" id="ARBA00022618"/>
    </source>
</evidence>
<dbReference type="SMART" id="SM00385">
    <property type="entry name" value="CYCLIN"/>
    <property type="match status" value="1"/>
</dbReference>
<keyword evidence="10" id="KW-1185">Reference proteome</keyword>
<dbReference type="InterPro" id="IPR039361">
    <property type="entry name" value="Cyclin"/>
</dbReference>
<dbReference type="SMART" id="SM01332">
    <property type="entry name" value="Cyclin_C"/>
    <property type="match status" value="1"/>
</dbReference>
<dbReference type="InterPro" id="IPR013763">
    <property type="entry name" value="Cyclin-like_dom"/>
</dbReference>
<evidence type="ECO:0000313" key="9">
    <source>
        <dbReference type="EMBL" id="KAK3011930.1"/>
    </source>
</evidence>
<evidence type="ECO:0000256" key="4">
    <source>
        <dbReference type="ARBA" id="ARBA00023306"/>
    </source>
</evidence>
<comment type="similarity">
    <text evidence="1">Belongs to the cyclin family. Cyclin D subfamily.</text>
</comment>
<feature type="domain" description="Cyclin-like" evidence="7">
    <location>
        <begin position="80"/>
        <end position="168"/>
    </location>
</feature>
<evidence type="ECO:0000259" key="8">
    <source>
        <dbReference type="SMART" id="SM01332"/>
    </source>
</evidence>
<dbReference type="FunFam" id="1.10.472.10:FF:000040">
    <property type="entry name" value="D6-type cyclin"/>
    <property type="match status" value="1"/>
</dbReference>
<keyword evidence="2" id="KW-0132">Cell division</keyword>
<dbReference type="InterPro" id="IPR036915">
    <property type="entry name" value="Cyclin-like_sf"/>
</dbReference>
<evidence type="ECO:0000256" key="1">
    <source>
        <dbReference type="ARBA" id="ARBA00009065"/>
    </source>
</evidence>
<feature type="region of interest" description="Disordered" evidence="6">
    <location>
        <begin position="19"/>
        <end position="38"/>
    </location>
</feature>
<gene>
    <name evidence="9" type="ORF">RJ639_010508</name>
</gene>
<name>A0AA88VUS3_9ASTE</name>
<dbReference type="AlphaFoldDB" id="A0AA88VUS3"/>
<evidence type="ECO:0000256" key="3">
    <source>
        <dbReference type="ARBA" id="ARBA00023127"/>
    </source>
</evidence>
<dbReference type="FunFam" id="1.10.472.10:FF:000060">
    <property type="entry name" value="D6-type cyclin"/>
    <property type="match status" value="1"/>
</dbReference>
<dbReference type="InterPro" id="IPR004367">
    <property type="entry name" value="Cyclin_C-dom"/>
</dbReference>
<dbReference type="InterPro" id="IPR006671">
    <property type="entry name" value="Cyclin_N"/>
</dbReference>
<keyword evidence="3 5" id="KW-0195">Cyclin</keyword>
<dbReference type="PROSITE" id="PS00292">
    <property type="entry name" value="CYCLINS"/>
    <property type="match status" value="1"/>
</dbReference>
<accession>A0AA88VUS3</accession>
<dbReference type="InterPro" id="IPR048258">
    <property type="entry name" value="Cyclins_cyclin-box"/>
</dbReference>
<protein>
    <recommendedName>
        <fullName evidence="11">Cyclin N-terminal domain-containing protein</fullName>
    </recommendedName>
</protein>
<evidence type="ECO:0000313" key="10">
    <source>
        <dbReference type="Proteomes" id="UP001188597"/>
    </source>
</evidence>
<proteinExistence type="inferred from homology"/>
<dbReference type="SUPFAM" id="SSF47954">
    <property type="entry name" value="Cyclin-like"/>
    <property type="match status" value="2"/>
</dbReference>
<dbReference type="Pfam" id="PF00134">
    <property type="entry name" value="Cyclin_N"/>
    <property type="match status" value="1"/>
</dbReference>
<organism evidence="9 10">
    <name type="scientific">Escallonia herrerae</name>
    <dbReference type="NCBI Taxonomy" id="1293975"/>
    <lineage>
        <taxon>Eukaryota</taxon>
        <taxon>Viridiplantae</taxon>
        <taxon>Streptophyta</taxon>
        <taxon>Embryophyta</taxon>
        <taxon>Tracheophyta</taxon>
        <taxon>Spermatophyta</taxon>
        <taxon>Magnoliopsida</taxon>
        <taxon>eudicotyledons</taxon>
        <taxon>Gunneridae</taxon>
        <taxon>Pentapetalae</taxon>
        <taxon>asterids</taxon>
        <taxon>campanulids</taxon>
        <taxon>Escalloniales</taxon>
        <taxon>Escalloniaceae</taxon>
        <taxon>Escallonia</taxon>
    </lineage>
</organism>
<dbReference type="GO" id="GO:0051301">
    <property type="term" value="P:cell division"/>
    <property type="evidence" value="ECO:0007669"/>
    <property type="project" value="UniProtKB-KW"/>
</dbReference>
<evidence type="ECO:0000256" key="6">
    <source>
        <dbReference type="SAM" id="MobiDB-lite"/>
    </source>
</evidence>
<dbReference type="PANTHER" id="PTHR10177">
    <property type="entry name" value="CYCLINS"/>
    <property type="match status" value="1"/>
</dbReference>
<dbReference type="EMBL" id="JAVXUP010001411">
    <property type="protein sequence ID" value="KAK3011930.1"/>
    <property type="molecule type" value="Genomic_DNA"/>
</dbReference>
<comment type="caution">
    <text evidence="9">The sequence shown here is derived from an EMBL/GenBank/DDBJ whole genome shotgun (WGS) entry which is preliminary data.</text>
</comment>
<dbReference type="Gene3D" id="1.10.472.10">
    <property type="entry name" value="Cyclin-like"/>
    <property type="match status" value="2"/>
</dbReference>
<feature type="domain" description="Cyclin C-terminal" evidence="8">
    <location>
        <begin position="177"/>
        <end position="299"/>
    </location>
</feature>
<dbReference type="Proteomes" id="UP001188597">
    <property type="component" value="Unassembled WGS sequence"/>
</dbReference>
<sequence>MATMPELSAPGLYCAEDAGDVVSSSDDSDTGWISGRPPPADESTIDRLLDLEPHHIPLPDYLRRCRDRSMDLTARQDSINWILKVHAHHHFRPVTALLSVNYFDRLLSAHSLSQANGWPFQLLAVACLSLAAKMEEPYVPVLIDLQVSEPRFVFEPKTVRRMELFVMAKLYWRLRSVTPFDYLDYFTHKISYSNSQPDPFTHIFSTSSDLIINTTRVIDFLDFSPSIVAAAAVISAAGEGVVVPEDFYRRINKEVVKSCHQLMEEYLVDPCQLTKPETVKPLPPPSPAGVLDAAACASCDTRSENPLSGSGSGSGQVEPPGKRLRFSALDVQGPQP</sequence>
<dbReference type="CDD" id="cd20543">
    <property type="entry name" value="CYCLIN_AtCycD-like_rpt1"/>
    <property type="match status" value="1"/>
</dbReference>
<keyword evidence="4" id="KW-0131">Cell cycle</keyword>
<evidence type="ECO:0000256" key="5">
    <source>
        <dbReference type="RuleBase" id="RU000383"/>
    </source>
</evidence>
<reference evidence="9" key="1">
    <citation type="submission" date="2022-12" db="EMBL/GenBank/DDBJ databases">
        <title>Draft genome assemblies for two species of Escallonia (Escalloniales).</title>
        <authorList>
            <person name="Chanderbali A."/>
            <person name="Dervinis C."/>
            <person name="Anghel I."/>
            <person name="Soltis D."/>
            <person name="Soltis P."/>
            <person name="Zapata F."/>
        </authorList>
    </citation>
    <scope>NUCLEOTIDE SEQUENCE</scope>
    <source>
        <strain evidence="9">UCBG64.0493</strain>
        <tissue evidence="9">Leaf</tissue>
    </source>
</reference>